<sequence length="246" mass="27324">MKITVCELPDRRKSFDAAWGDLVEHVRDENSDLVVLPDMPFSAWFASSDRFDRSVWAAAVHAHDEWEHRLRELSPAIVMASRPVDFGNERYDEGFLWEEPLGMLSVHAKSFLPDTKGAREGSWYDSATAEFIPLEVRGLRIAMLIGSEMWAPRGYDAETVDVLAIPRAGDMAELGDGLERACSLAQHTHAYAVSSNRSGTFGGQAWIISPEGQVLGTTSADQPFLSMEVALRATPGECRHFDVFAH</sequence>
<proteinExistence type="predicted"/>
<keyword evidence="1" id="KW-0378">Hydrolase</keyword>
<gene>
    <name evidence="1" type="ORF">ACFPN2_19465</name>
</gene>
<dbReference type="EMBL" id="JBHSDU010000003">
    <property type="protein sequence ID" value="MFC4311286.1"/>
    <property type="molecule type" value="Genomic_DNA"/>
</dbReference>
<keyword evidence="2" id="KW-1185">Reference proteome</keyword>
<organism evidence="1 2">
    <name type="scientific">Steroidobacter flavus</name>
    <dbReference type="NCBI Taxonomy" id="1842136"/>
    <lineage>
        <taxon>Bacteria</taxon>
        <taxon>Pseudomonadati</taxon>
        <taxon>Pseudomonadota</taxon>
        <taxon>Gammaproteobacteria</taxon>
        <taxon>Steroidobacterales</taxon>
        <taxon>Steroidobacteraceae</taxon>
        <taxon>Steroidobacter</taxon>
    </lineage>
</organism>
<accession>A0ABV8SUT8</accession>
<comment type="caution">
    <text evidence="1">The sequence shown here is derived from an EMBL/GenBank/DDBJ whole genome shotgun (WGS) entry which is preliminary data.</text>
</comment>
<protein>
    <submittedName>
        <fullName evidence="1">Carbon-nitrogen hydrolase family protein</fullName>
    </submittedName>
</protein>
<dbReference type="Gene3D" id="3.60.110.10">
    <property type="entry name" value="Carbon-nitrogen hydrolase"/>
    <property type="match status" value="1"/>
</dbReference>
<name>A0ABV8SUT8_9GAMM</name>
<dbReference type="PANTHER" id="PTHR43674:SF2">
    <property type="entry name" value="BETA-UREIDOPROPIONASE"/>
    <property type="match status" value="1"/>
</dbReference>
<dbReference type="GO" id="GO:0016787">
    <property type="term" value="F:hydrolase activity"/>
    <property type="evidence" value="ECO:0007669"/>
    <property type="project" value="UniProtKB-KW"/>
</dbReference>
<dbReference type="Proteomes" id="UP001595904">
    <property type="component" value="Unassembled WGS sequence"/>
</dbReference>
<dbReference type="InterPro" id="IPR050345">
    <property type="entry name" value="Aliph_Amidase/BUP"/>
</dbReference>
<dbReference type="PANTHER" id="PTHR43674">
    <property type="entry name" value="NITRILASE C965.09-RELATED"/>
    <property type="match status" value="1"/>
</dbReference>
<evidence type="ECO:0000313" key="2">
    <source>
        <dbReference type="Proteomes" id="UP001595904"/>
    </source>
</evidence>
<reference evidence="2" key="1">
    <citation type="journal article" date="2019" name="Int. J. Syst. Evol. Microbiol.">
        <title>The Global Catalogue of Microorganisms (GCM) 10K type strain sequencing project: providing services to taxonomists for standard genome sequencing and annotation.</title>
        <authorList>
            <consortium name="The Broad Institute Genomics Platform"/>
            <consortium name="The Broad Institute Genome Sequencing Center for Infectious Disease"/>
            <person name="Wu L."/>
            <person name="Ma J."/>
        </authorList>
    </citation>
    <scope>NUCLEOTIDE SEQUENCE [LARGE SCALE GENOMIC DNA]</scope>
    <source>
        <strain evidence="2">CGMCC 1.10759</strain>
    </source>
</reference>
<dbReference type="RefSeq" id="WP_380599491.1">
    <property type="nucleotide sequence ID" value="NZ_JBHSDU010000003.1"/>
</dbReference>
<dbReference type="SUPFAM" id="SSF56317">
    <property type="entry name" value="Carbon-nitrogen hydrolase"/>
    <property type="match status" value="1"/>
</dbReference>
<dbReference type="InterPro" id="IPR036526">
    <property type="entry name" value="C-N_Hydrolase_sf"/>
</dbReference>
<evidence type="ECO:0000313" key="1">
    <source>
        <dbReference type="EMBL" id="MFC4311286.1"/>
    </source>
</evidence>